<evidence type="ECO:0000313" key="4">
    <source>
        <dbReference type="Proteomes" id="UP000036958"/>
    </source>
</evidence>
<dbReference type="Gene3D" id="3.40.1440.10">
    <property type="entry name" value="GIY-YIG endonuclease"/>
    <property type="match status" value="1"/>
</dbReference>
<dbReference type="PANTHER" id="PTHR34477">
    <property type="entry name" value="UPF0213 PROTEIN YHBQ"/>
    <property type="match status" value="1"/>
</dbReference>
<reference evidence="4" key="1">
    <citation type="submission" date="2015-07" db="EMBL/GenBank/DDBJ databases">
        <title>Genome sequencing of Sunxiuqinia dokdonensis strain SK.</title>
        <authorList>
            <person name="Ahn S."/>
            <person name="Kim B.-C."/>
        </authorList>
    </citation>
    <scope>NUCLEOTIDE SEQUENCE [LARGE SCALE GENOMIC DNA]</scope>
    <source>
        <strain evidence="4">SK</strain>
    </source>
</reference>
<gene>
    <name evidence="3" type="ORF">NC99_00340</name>
</gene>
<dbReference type="SMART" id="SM00465">
    <property type="entry name" value="GIYc"/>
    <property type="match status" value="1"/>
</dbReference>
<dbReference type="RefSeq" id="WP_053178607.1">
    <property type="nucleotide sequence ID" value="NZ_LGIA01000003.1"/>
</dbReference>
<dbReference type="AlphaFoldDB" id="A0A0L8VFA8"/>
<dbReference type="EMBL" id="LGIA01000003">
    <property type="protein sequence ID" value="KOH47134.1"/>
    <property type="molecule type" value="Genomic_DNA"/>
</dbReference>
<dbReference type="PROSITE" id="PS50164">
    <property type="entry name" value="GIY_YIG"/>
    <property type="match status" value="1"/>
</dbReference>
<comment type="similarity">
    <text evidence="1">Belongs to the UPF0213 family.</text>
</comment>
<comment type="caution">
    <text evidence="3">The sequence shown here is derived from an EMBL/GenBank/DDBJ whole genome shotgun (WGS) entry which is preliminary data.</text>
</comment>
<organism evidence="3 4">
    <name type="scientific">Sunxiuqinia dokdonensis</name>
    <dbReference type="NCBI Taxonomy" id="1409788"/>
    <lineage>
        <taxon>Bacteria</taxon>
        <taxon>Pseudomonadati</taxon>
        <taxon>Bacteroidota</taxon>
        <taxon>Bacteroidia</taxon>
        <taxon>Marinilabiliales</taxon>
        <taxon>Prolixibacteraceae</taxon>
        <taxon>Sunxiuqinia</taxon>
    </lineage>
</organism>
<accession>A0A0L8VFA8</accession>
<dbReference type="PANTHER" id="PTHR34477:SF5">
    <property type="entry name" value="BSL5627 PROTEIN"/>
    <property type="match status" value="1"/>
</dbReference>
<dbReference type="InterPro" id="IPR035901">
    <property type="entry name" value="GIY-YIG_endonuc_sf"/>
</dbReference>
<evidence type="ECO:0000256" key="1">
    <source>
        <dbReference type="ARBA" id="ARBA00007435"/>
    </source>
</evidence>
<dbReference type="OrthoDB" id="9807770at2"/>
<dbReference type="SUPFAM" id="SSF82771">
    <property type="entry name" value="GIY-YIG endonuclease"/>
    <property type="match status" value="1"/>
</dbReference>
<keyword evidence="4" id="KW-1185">Reference proteome</keyword>
<dbReference type="InterPro" id="IPR050190">
    <property type="entry name" value="UPF0213_domain"/>
</dbReference>
<evidence type="ECO:0000259" key="2">
    <source>
        <dbReference type="PROSITE" id="PS50164"/>
    </source>
</evidence>
<dbReference type="Proteomes" id="UP000036958">
    <property type="component" value="Unassembled WGS sequence"/>
</dbReference>
<sequence>MTTFYVYILANKPNGVLYVGMTNELERRIAEHKGKQIRGFTHKYNIDKLVYFEEFETYDEAFQRERQMKKWKRDWKIEIIENKNPEWKDLANNWY</sequence>
<name>A0A0L8VFA8_9BACT</name>
<dbReference type="CDD" id="cd10448">
    <property type="entry name" value="GIY-YIG_unchar_3"/>
    <property type="match status" value="1"/>
</dbReference>
<dbReference type="STRING" id="1409788.NC99_00340"/>
<feature type="domain" description="GIY-YIG" evidence="2">
    <location>
        <begin position="2"/>
        <end position="79"/>
    </location>
</feature>
<protein>
    <submittedName>
        <fullName evidence="3">GIY-YIG nuclease</fullName>
    </submittedName>
</protein>
<dbReference type="Pfam" id="PF01541">
    <property type="entry name" value="GIY-YIG"/>
    <property type="match status" value="1"/>
</dbReference>
<dbReference type="InterPro" id="IPR000305">
    <property type="entry name" value="GIY-YIG_endonuc"/>
</dbReference>
<evidence type="ECO:0000313" key="3">
    <source>
        <dbReference type="EMBL" id="KOH47134.1"/>
    </source>
</evidence>
<proteinExistence type="inferred from homology"/>